<dbReference type="OMA" id="MCLEHFG"/>
<reference evidence="8 9" key="1">
    <citation type="journal article" date="2007" name="Science">
        <title>Sea anemone genome reveals ancestral eumetazoan gene repertoire and genomic organization.</title>
        <authorList>
            <person name="Putnam N.H."/>
            <person name="Srivastava M."/>
            <person name="Hellsten U."/>
            <person name="Dirks B."/>
            <person name="Chapman J."/>
            <person name="Salamov A."/>
            <person name="Terry A."/>
            <person name="Shapiro H."/>
            <person name="Lindquist E."/>
            <person name="Kapitonov V.V."/>
            <person name="Jurka J."/>
            <person name="Genikhovich G."/>
            <person name="Grigoriev I.V."/>
            <person name="Lucas S.M."/>
            <person name="Steele R.E."/>
            <person name="Finnerty J.R."/>
            <person name="Technau U."/>
            <person name="Martindale M.Q."/>
            <person name="Rokhsar D.S."/>
        </authorList>
    </citation>
    <scope>NUCLEOTIDE SEQUENCE [LARGE SCALE GENOMIC DNA]</scope>
    <source>
        <strain evidence="9">CH2 X CH6</strain>
    </source>
</reference>
<dbReference type="EMBL" id="DS473495">
    <property type="protein sequence ID" value="EDO27295.1"/>
    <property type="molecule type" value="Genomic_DNA"/>
</dbReference>
<evidence type="ECO:0000256" key="7">
    <source>
        <dbReference type="ARBA" id="ARBA00049041"/>
    </source>
</evidence>
<dbReference type="STRING" id="45351.A7T9M8"/>
<accession>A7T9M8</accession>
<dbReference type="PANTHER" id="PTHR28631">
    <property type="entry name" value="UPF0692 PROTEIN C19ORF54"/>
    <property type="match status" value="1"/>
</dbReference>
<dbReference type="AlphaFoldDB" id="A7T9M8"/>
<name>A7T9M8_NEMVE</name>
<dbReference type="InterPro" id="IPR040043">
    <property type="entry name" value="ACTMAP"/>
</dbReference>
<evidence type="ECO:0000256" key="3">
    <source>
        <dbReference type="ARBA" id="ARBA00022801"/>
    </source>
</evidence>
<protein>
    <recommendedName>
        <fullName evidence="5">Actin maturation protease</fullName>
    </recommendedName>
    <alternativeName>
        <fullName evidence="6">Actin aminopeptidase ACTMAP</fullName>
    </alternativeName>
</protein>
<dbReference type="HOGENOM" id="CLU_077492_0_0_1"/>
<dbReference type="eggNOG" id="ENOG502QQQD">
    <property type="taxonomic scope" value="Eukaryota"/>
</dbReference>
<gene>
    <name evidence="8" type="ORF">NEMVEDRAFT_v1g151477</name>
</gene>
<evidence type="ECO:0000256" key="2">
    <source>
        <dbReference type="ARBA" id="ARBA00022670"/>
    </source>
</evidence>
<evidence type="ECO:0000313" key="8">
    <source>
        <dbReference type="EMBL" id="EDO27295.1"/>
    </source>
</evidence>
<evidence type="ECO:0000313" key="9">
    <source>
        <dbReference type="Proteomes" id="UP000001593"/>
    </source>
</evidence>
<proteinExistence type="inferred from homology"/>
<dbReference type="GO" id="GO:0004177">
    <property type="term" value="F:aminopeptidase activity"/>
    <property type="evidence" value="ECO:0007669"/>
    <property type="project" value="UniProtKB-KW"/>
</dbReference>
<keyword evidence="3" id="KW-0378">Hydrolase</keyword>
<keyword evidence="1" id="KW-0031">Aminopeptidase</keyword>
<keyword evidence="2" id="KW-0645">Protease</keyword>
<evidence type="ECO:0000256" key="5">
    <source>
        <dbReference type="ARBA" id="ARBA00034848"/>
    </source>
</evidence>
<feature type="non-terminal residue" evidence="8">
    <location>
        <position position="1"/>
    </location>
</feature>
<dbReference type="PANTHER" id="PTHR28631:SF1">
    <property type="entry name" value="ACTIN MATURATION PROTEASE"/>
    <property type="match status" value="1"/>
</dbReference>
<evidence type="ECO:0000256" key="6">
    <source>
        <dbReference type="ARBA" id="ARBA00034908"/>
    </source>
</evidence>
<dbReference type="InParanoid" id="A7T9M8"/>
<dbReference type="Pfam" id="PF21646">
    <property type="entry name" value="ACTMAP-like_C"/>
    <property type="match status" value="1"/>
</dbReference>
<dbReference type="Proteomes" id="UP000001593">
    <property type="component" value="Unassembled WGS sequence"/>
</dbReference>
<evidence type="ECO:0000256" key="4">
    <source>
        <dbReference type="ARBA" id="ARBA00034725"/>
    </source>
</evidence>
<evidence type="ECO:0000256" key="1">
    <source>
        <dbReference type="ARBA" id="ARBA00022438"/>
    </source>
</evidence>
<comment type="catalytic activity">
    <reaction evidence="7">
        <text>N-terminal N(alpha)-acetyl-L-cysteinyl-L-aspartyl-[protein] + H2O = N-terminal L-aspartyl-[protein] + N-acetyl-L-cysteine</text>
        <dbReference type="Rhea" id="RHEA:74579"/>
        <dbReference type="Rhea" id="RHEA-COMP:12669"/>
        <dbReference type="Rhea" id="RHEA-COMP:18395"/>
        <dbReference type="ChEBI" id="CHEBI:15377"/>
        <dbReference type="ChEBI" id="CHEBI:64720"/>
        <dbReference type="ChEBI" id="CHEBI:78236"/>
        <dbReference type="ChEBI" id="CHEBI:193599"/>
    </reaction>
    <physiologicalReaction direction="left-to-right" evidence="7">
        <dbReference type="Rhea" id="RHEA:74580"/>
    </physiologicalReaction>
</comment>
<dbReference type="PhylomeDB" id="A7T9M8"/>
<keyword evidence="9" id="KW-1185">Reference proteome</keyword>
<sequence>RCGLVALSMAASVPTFKHQHIQLDNHHNNETELSELLTLAQRRGYSKQGEMLSAFYLSALAEDFYDLHSEVTCDTFSAKEKVLNHLLQGCPILVPYDSGPNHEPCLVNGRKAHWAVNITLPKNIQDHIYLLVKQSKSRHTAVWSLNALEKSNCNLFEFGRKKGESINNFVLPEGGLREGLNGKLVFLTNKK</sequence>
<organism evidence="8 9">
    <name type="scientific">Nematostella vectensis</name>
    <name type="common">Starlet sea anemone</name>
    <dbReference type="NCBI Taxonomy" id="45351"/>
    <lineage>
        <taxon>Eukaryota</taxon>
        <taxon>Metazoa</taxon>
        <taxon>Cnidaria</taxon>
        <taxon>Anthozoa</taxon>
        <taxon>Hexacorallia</taxon>
        <taxon>Actiniaria</taxon>
        <taxon>Edwardsiidae</taxon>
        <taxon>Nematostella</taxon>
    </lineage>
</organism>
<comment type="similarity">
    <text evidence="4">Belongs to the ACTMAP family.</text>
</comment>
<dbReference type="GO" id="GO:0006508">
    <property type="term" value="P:proteolysis"/>
    <property type="evidence" value="ECO:0007669"/>
    <property type="project" value="UniProtKB-KW"/>
</dbReference>